<comment type="caution">
    <text evidence="1">The sequence shown here is derived from an EMBL/GenBank/DDBJ whole genome shotgun (WGS) entry which is preliminary data.</text>
</comment>
<protein>
    <submittedName>
        <fullName evidence="1">6707_t:CDS:1</fullName>
    </submittedName>
</protein>
<organism evidence="1 2">
    <name type="scientific">Racocetra persica</name>
    <dbReference type="NCBI Taxonomy" id="160502"/>
    <lineage>
        <taxon>Eukaryota</taxon>
        <taxon>Fungi</taxon>
        <taxon>Fungi incertae sedis</taxon>
        <taxon>Mucoromycota</taxon>
        <taxon>Glomeromycotina</taxon>
        <taxon>Glomeromycetes</taxon>
        <taxon>Diversisporales</taxon>
        <taxon>Gigasporaceae</taxon>
        <taxon>Racocetra</taxon>
    </lineage>
</organism>
<evidence type="ECO:0000313" key="2">
    <source>
        <dbReference type="Proteomes" id="UP000789920"/>
    </source>
</evidence>
<reference evidence="1" key="1">
    <citation type="submission" date="2021-06" db="EMBL/GenBank/DDBJ databases">
        <authorList>
            <person name="Kallberg Y."/>
            <person name="Tangrot J."/>
            <person name="Rosling A."/>
        </authorList>
    </citation>
    <scope>NUCLEOTIDE SEQUENCE</scope>
    <source>
        <strain evidence="1">MA461A</strain>
    </source>
</reference>
<name>A0ACA9SUE6_9GLOM</name>
<dbReference type="Proteomes" id="UP000789920">
    <property type="component" value="Unassembled WGS sequence"/>
</dbReference>
<feature type="non-terminal residue" evidence="1">
    <location>
        <position position="115"/>
    </location>
</feature>
<accession>A0ACA9SUE6</accession>
<keyword evidence="2" id="KW-1185">Reference proteome</keyword>
<gene>
    <name evidence="1" type="ORF">RPERSI_LOCUS34624</name>
</gene>
<evidence type="ECO:0000313" key="1">
    <source>
        <dbReference type="EMBL" id="CAG8847416.1"/>
    </source>
</evidence>
<proteinExistence type="predicted"/>
<sequence>MSAQNIESYNIHEKSSWCSRCIKSKTNAEFTRLYKDRLQKCALCNLLLENVNNDERNEDEFIYDVYDFEEFVACKFRDNEEKEDPVEFSAIVEIEKELINDEILSLEFENKEQNF</sequence>
<dbReference type="EMBL" id="CAJVQC010155810">
    <property type="protein sequence ID" value="CAG8847416.1"/>
    <property type="molecule type" value="Genomic_DNA"/>
</dbReference>